<dbReference type="SUPFAM" id="SSF53335">
    <property type="entry name" value="S-adenosyl-L-methionine-dependent methyltransferases"/>
    <property type="match status" value="1"/>
</dbReference>
<dbReference type="STRING" id="83784.SAMN05192564_105214"/>
<dbReference type="CDD" id="cd02440">
    <property type="entry name" value="AdoMet_MTases"/>
    <property type="match status" value="1"/>
</dbReference>
<dbReference type="Gene3D" id="3.40.50.720">
    <property type="entry name" value="NAD(P)-binding Rossmann-like Domain"/>
    <property type="match status" value="1"/>
</dbReference>
<reference evidence="2" key="1">
    <citation type="submission" date="2016-10" db="EMBL/GenBank/DDBJ databases">
        <authorList>
            <person name="Varghese N."/>
            <person name="Submissions S."/>
        </authorList>
    </citation>
    <scope>NUCLEOTIDE SEQUENCE [LARGE SCALE GENOMIC DNA]</scope>
    <source>
        <strain evidence="2">LMG 24000</strain>
    </source>
</reference>
<evidence type="ECO:0000313" key="2">
    <source>
        <dbReference type="Proteomes" id="UP000198638"/>
    </source>
</evidence>
<keyword evidence="1" id="KW-0489">Methyltransferase</keyword>
<organism evidence="1 2">
    <name type="scientific">Paraburkholderia sartisoli</name>
    <dbReference type="NCBI Taxonomy" id="83784"/>
    <lineage>
        <taxon>Bacteria</taxon>
        <taxon>Pseudomonadati</taxon>
        <taxon>Pseudomonadota</taxon>
        <taxon>Betaproteobacteria</taxon>
        <taxon>Burkholderiales</taxon>
        <taxon>Burkholderiaceae</taxon>
        <taxon>Paraburkholderia</taxon>
    </lineage>
</organism>
<dbReference type="Pfam" id="PF13489">
    <property type="entry name" value="Methyltransf_23"/>
    <property type="match status" value="1"/>
</dbReference>
<dbReference type="EMBL" id="FNRQ01000005">
    <property type="protein sequence ID" value="SEB02917.1"/>
    <property type="molecule type" value="Genomic_DNA"/>
</dbReference>
<proteinExistence type="predicted"/>
<accession>A0A1H4G0J0</accession>
<evidence type="ECO:0000313" key="1">
    <source>
        <dbReference type="EMBL" id="SEB02917.1"/>
    </source>
</evidence>
<dbReference type="GO" id="GO:0008168">
    <property type="term" value="F:methyltransferase activity"/>
    <property type="evidence" value="ECO:0007669"/>
    <property type="project" value="UniProtKB-KW"/>
</dbReference>
<dbReference type="AlphaFoldDB" id="A0A1H4G0J0"/>
<protein>
    <submittedName>
        <fullName evidence="1">Methyltransferase domain-containing protein</fullName>
    </submittedName>
</protein>
<dbReference type="OrthoDB" id="8564939at2"/>
<dbReference type="Gene3D" id="3.40.50.150">
    <property type="entry name" value="Vaccinia Virus protein VP39"/>
    <property type="match status" value="1"/>
</dbReference>
<dbReference type="Proteomes" id="UP000198638">
    <property type="component" value="Unassembled WGS sequence"/>
</dbReference>
<dbReference type="RefSeq" id="WP_090535113.1">
    <property type="nucleotide sequence ID" value="NZ_FNRQ01000005.1"/>
</dbReference>
<sequence>MTALRELYRANNLPVFQNRMYDTEAEARSAPVGDVHLVEDLTTGLVYNNAFRPELIVYDEHYQNEQAVSAHFRKHLEAVAEIVTRTLGTRSIVEVACGKGYFLEMLAERGFDITGFDPAYEGSNPAIEKRYFASDAGVAGDGLVLRHVLEHVKDPVAFLERIRDANGGRGRIYIEVPCFEWICEHAAWFDIFYEHVNYFRPVDFERMFGVVHESGHLFGGQYQYVVADLASLRTPRYDAGTAVRFPADLGVQKSRNVTDGSHSNGGIVWGGASKGVIFALQCAREGLPVSAVIDINPAKQGRYLPTTGLKVKSPDEVLPDLAPGATIYVMNSNYLDEIRAQAGAQFNYIGIDS</sequence>
<keyword evidence="1" id="KW-0808">Transferase</keyword>
<gene>
    <name evidence="1" type="ORF">SAMN05192564_105214</name>
</gene>
<dbReference type="InterPro" id="IPR029063">
    <property type="entry name" value="SAM-dependent_MTases_sf"/>
</dbReference>
<dbReference type="GO" id="GO:0032259">
    <property type="term" value="P:methylation"/>
    <property type="evidence" value="ECO:0007669"/>
    <property type="project" value="UniProtKB-KW"/>
</dbReference>
<name>A0A1H4G0J0_9BURK</name>
<keyword evidence="2" id="KW-1185">Reference proteome</keyword>